<dbReference type="Proteomes" id="UP001432180">
    <property type="component" value="Chromosome"/>
</dbReference>
<dbReference type="InterPro" id="IPR011006">
    <property type="entry name" value="CheY-like_superfamily"/>
</dbReference>
<evidence type="ECO:0000256" key="3">
    <source>
        <dbReference type="ARBA" id="ARBA00022553"/>
    </source>
</evidence>
<dbReference type="PROSITE" id="PS50109">
    <property type="entry name" value="HIS_KIN"/>
    <property type="match status" value="1"/>
</dbReference>
<evidence type="ECO:0000313" key="10">
    <source>
        <dbReference type="EMBL" id="WPL16606.1"/>
    </source>
</evidence>
<dbReference type="SMART" id="SM00388">
    <property type="entry name" value="HisKA"/>
    <property type="match status" value="1"/>
</dbReference>
<dbReference type="EMBL" id="CP121472">
    <property type="protein sequence ID" value="WPL16606.1"/>
    <property type="molecule type" value="Genomic_DNA"/>
</dbReference>
<dbReference type="CDD" id="cd17546">
    <property type="entry name" value="REC_hyHK_CKI1_RcsC-like"/>
    <property type="match status" value="1"/>
</dbReference>
<dbReference type="PANTHER" id="PTHR45339:SF1">
    <property type="entry name" value="HYBRID SIGNAL TRANSDUCTION HISTIDINE KINASE J"/>
    <property type="match status" value="1"/>
</dbReference>
<comment type="caution">
    <text evidence="5">Lacks conserved residue(s) required for the propagation of feature annotation.</text>
</comment>
<feature type="modified residue" description="4-aspartylphosphate" evidence="5">
    <location>
        <position position="763"/>
    </location>
</feature>
<dbReference type="InterPro" id="IPR036890">
    <property type="entry name" value="HATPase_C_sf"/>
</dbReference>
<feature type="domain" description="Histidine kinase" evidence="6">
    <location>
        <begin position="317"/>
        <end position="540"/>
    </location>
</feature>
<dbReference type="PANTHER" id="PTHR45339">
    <property type="entry name" value="HYBRID SIGNAL TRANSDUCTION HISTIDINE KINASE J"/>
    <property type="match status" value="1"/>
</dbReference>
<dbReference type="InterPro" id="IPR036097">
    <property type="entry name" value="HisK_dim/P_sf"/>
</dbReference>
<dbReference type="PROSITE" id="PS50112">
    <property type="entry name" value="PAS"/>
    <property type="match status" value="1"/>
</dbReference>
<dbReference type="Gene3D" id="3.30.565.10">
    <property type="entry name" value="Histidine kinase-like ATPase, C-terminal domain"/>
    <property type="match status" value="1"/>
</dbReference>
<dbReference type="Gene3D" id="3.40.50.2300">
    <property type="match status" value="1"/>
</dbReference>
<dbReference type="Gene3D" id="1.10.287.130">
    <property type="match status" value="1"/>
</dbReference>
<evidence type="ECO:0000313" key="11">
    <source>
        <dbReference type="Proteomes" id="UP001432180"/>
    </source>
</evidence>
<dbReference type="InterPro" id="IPR003661">
    <property type="entry name" value="HisK_dim/P_dom"/>
</dbReference>
<dbReference type="SMART" id="SM00448">
    <property type="entry name" value="REC"/>
    <property type="match status" value="1"/>
</dbReference>
<dbReference type="SMART" id="SM00086">
    <property type="entry name" value="PAC"/>
    <property type="match status" value="1"/>
</dbReference>
<keyword evidence="10" id="KW-0808">Transferase</keyword>
<comment type="catalytic activity">
    <reaction evidence="1">
        <text>ATP + protein L-histidine = ADP + protein N-phospho-L-histidine.</text>
        <dbReference type="EC" id="2.7.13.3"/>
    </reaction>
</comment>
<accession>A0ABZ0S8N2</accession>
<organism evidence="10 11">
    <name type="scientific">Thiorhodovibrio winogradskyi</name>
    <dbReference type="NCBI Taxonomy" id="77007"/>
    <lineage>
        <taxon>Bacteria</taxon>
        <taxon>Pseudomonadati</taxon>
        <taxon>Pseudomonadota</taxon>
        <taxon>Gammaproteobacteria</taxon>
        <taxon>Chromatiales</taxon>
        <taxon>Chromatiaceae</taxon>
        <taxon>Thiorhodovibrio</taxon>
    </lineage>
</organism>
<dbReference type="Pfam" id="PF02518">
    <property type="entry name" value="HATPase_c"/>
    <property type="match status" value="1"/>
</dbReference>
<dbReference type="EC" id="2.7.13.3" evidence="2"/>
<dbReference type="InterPro" id="IPR013655">
    <property type="entry name" value="PAS_fold_3"/>
</dbReference>
<keyword evidence="11" id="KW-1185">Reference proteome</keyword>
<dbReference type="Pfam" id="PF08447">
    <property type="entry name" value="PAS_3"/>
    <property type="match status" value="1"/>
</dbReference>
<evidence type="ECO:0000256" key="1">
    <source>
        <dbReference type="ARBA" id="ARBA00000085"/>
    </source>
</evidence>
<keyword evidence="3 5" id="KW-0597">Phosphoprotein</keyword>
<dbReference type="SUPFAM" id="SSF55785">
    <property type="entry name" value="PYP-like sensor domain (PAS domain)"/>
    <property type="match status" value="1"/>
</dbReference>
<dbReference type="Pfam" id="PF00072">
    <property type="entry name" value="Response_reg"/>
    <property type="match status" value="1"/>
</dbReference>
<dbReference type="InterPro" id="IPR000014">
    <property type="entry name" value="PAS"/>
</dbReference>
<dbReference type="SUPFAM" id="SSF55874">
    <property type="entry name" value="ATPase domain of HSP90 chaperone/DNA topoisomerase II/histidine kinase"/>
    <property type="match status" value="1"/>
</dbReference>
<evidence type="ECO:0000256" key="4">
    <source>
        <dbReference type="ARBA" id="ARBA00023012"/>
    </source>
</evidence>
<dbReference type="GO" id="GO:0004673">
    <property type="term" value="F:protein histidine kinase activity"/>
    <property type="evidence" value="ECO:0007669"/>
    <property type="project" value="UniProtKB-EC"/>
</dbReference>
<sequence length="841" mass="92747">MSRPRAETDMSLALETEVLFELSLAIDASGELQPMLRRFLSDLLRLLNGSGGAILQLPSHAPDMTSGEEPLCCLLPRSLPRNPCYAAFSAEWPIKRLYASLCERTDDQALLLPQESCLMHAFCLPDFGVLILARSHAVGALSEAFQRAFAPLVLKLAHAARACLFETELRAQKQRLELASYSAEIGVWEWDIARERLRWDDRMLDLFGIARADFHERFQDWAERVHPDDLPIARRHLTAAIEHDALFDIEFRIRRPTGDIRYLRGRAAVSRTPDGRPERIVGVNFDITAQKLAEEDMRLARDLAEQANQAKSQFIANMSHEIRTPMNGIIGMAELALDTELTNTQRNYINIVHSSAEALLGILNEILDFSKIEAGRIELEQTPFNLVGLVAETLKALSIRARNKGVTLAYDLSADLPRQSLGDPGRLRQVLVNLCDNAIKFTPKAGEVSVSVRLLADAGARIDQVRIGVRDTGTGIPAAKLERIFQAFTQADASTTREYGGTGLGLTIAAGLVELMGGQMRVTSEQGVGSEFFFTLPLARPHQPPSRGEDVLRPFDLSTSVLLMDPHPLSRATLEAWLLDWGLDVIAVVDLAQARARLAQAPPIGLALLNDPMTSLSADDIDVLLTGLTKNQDEARARSVDRHSMPLLLIGPHARTSKSVPASKIERLTSPPTPSELWNAITHLLQPEFLPAMPGTNHKLIDDAADPGPTTSLRVLLAEDNPVNQKLVVALLKQWGHEVVVAENGQRAIECYQADCFDLIFMDMQMPVMGGIEATEKIRALESQHASARTPIVAMTANALASDREACLAAGMDDHLAKPIRRAMVRELLERLARRTQFAGR</sequence>
<evidence type="ECO:0000259" key="9">
    <source>
        <dbReference type="PROSITE" id="PS50113"/>
    </source>
</evidence>
<dbReference type="SUPFAM" id="SSF52172">
    <property type="entry name" value="CheY-like"/>
    <property type="match status" value="2"/>
</dbReference>
<keyword evidence="4" id="KW-0902">Two-component regulatory system</keyword>
<dbReference type="InterPro" id="IPR005467">
    <property type="entry name" value="His_kinase_dom"/>
</dbReference>
<name>A0ABZ0S8N2_9GAMM</name>
<feature type="domain" description="Response regulatory" evidence="7">
    <location>
        <begin position="560"/>
        <end position="685"/>
    </location>
</feature>
<dbReference type="Gene3D" id="2.10.70.100">
    <property type="match status" value="1"/>
</dbReference>
<dbReference type="InterPro" id="IPR003594">
    <property type="entry name" value="HATPase_dom"/>
</dbReference>
<dbReference type="InterPro" id="IPR001789">
    <property type="entry name" value="Sig_transdc_resp-reg_receiver"/>
</dbReference>
<dbReference type="CDD" id="cd00082">
    <property type="entry name" value="HisKA"/>
    <property type="match status" value="1"/>
</dbReference>
<dbReference type="InterPro" id="IPR004358">
    <property type="entry name" value="Sig_transdc_His_kin-like_C"/>
</dbReference>
<reference evidence="10 11" key="1">
    <citation type="journal article" date="2023" name="Microorganisms">
        <title>Thiorhodovibrio frisius and Trv. litoralis spp. nov., Two Novel Members from a Clade of Fastidious Purple Sulfur Bacteria That Exhibit Unique Red-Shifted Light-Harvesting Capabilities.</title>
        <authorList>
            <person name="Methner A."/>
            <person name="Kuzyk S.B."/>
            <person name="Petersen J."/>
            <person name="Bauer S."/>
            <person name="Brinkmann H."/>
            <person name="Sichau K."/>
            <person name="Wanner G."/>
            <person name="Wolf J."/>
            <person name="Neumann-Schaal M."/>
            <person name="Henke P."/>
            <person name="Tank M."/>
            <person name="Sproer C."/>
            <person name="Bunk B."/>
            <person name="Overmann J."/>
        </authorList>
    </citation>
    <scope>NUCLEOTIDE SEQUENCE [LARGE SCALE GENOMIC DNA]</scope>
    <source>
        <strain evidence="10 11">DSM 6702</strain>
    </source>
</reference>
<feature type="domain" description="Response regulatory" evidence="7">
    <location>
        <begin position="714"/>
        <end position="833"/>
    </location>
</feature>
<evidence type="ECO:0000256" key="2">
    <source>
        <dbReference type="ARBA" id="ARBA00012438"/>
    </source>
</evidence>
<dbReference type="PRINTS" id="PR00344">
    <property type="entry name" value="BCTRLSENSOR"/>
</dbReference>
<gene>
    <name evidence="10" type="primary">barA_9</name>
    <name evidence="10" type="ORF">Thiowin_01573</name>
</gene>
<feature type="domain" description="PAS" evidence="8">
    <location>
        <begin position="172"/>
        <end position="244"/>
    </location>
</feature>
<proteinExistence type="predicted"/>
<evidence type="ECO:0000259" key="7">
    <source>
        <dbReference type="PROSITE" id="PS50110"/>
    </source>
</evidence>
<protein>
    <recommendedName>
        <fullName evidence="2">histidine kinase</fullName>
        <ecNumber evidence="2">2.7.13.3</ecNumber>
    </recommendedName>
</protein>
<dbReference type="Pfam" id="PF00512">
    <property type="entry name" value="HisKA"/>
    <property type="match status" value="1"/>
</dbReference>
<keyword evidence="10" id="KW-0418">Kinase</keyword>
<dbReference type="RefSeq" id="WP_328987150.1">
    <property type="nucleotide sequence ID" value="NZ_CP121472.1"/>
</dbReference>
<dbReference type="PROSITE" id="PS50113">
    <property type="entry name" value="PAC"/>
    <property type="match status" value="1"/>
</dbReference>
<evidence type="ECO:0000259" key="8">
    <source>
        <dbReference type="PROSITE" id="PS50112"/>
    </source>
</evidence>
<evidence type="ECO:0000256" key="5">
    <source>
        <dbReference type="PROSITE-ProRule" id="PRU00169"/>
    </source>
</evidence>
<dbReference type="InterPro" id="IPR035965">
    <property type="entry name" value="PAS-like_dom_sf"/>
</dbReference>
<dbReference type="CDD" id="cd00130">
    <property type="entry name" value="PAS"/>
    <property type="match status" value="1"/>
</dbReference>
<feature type="domain" description="PAC" evidence="9">
    <location>
        <begin position="247"/>
        <end position="299"/>
    </location>
</feature>
<evidence type="ECO:0000259" key="6">
    <source>
        <dbReference type="PROSITE" id="PS50109"/>
    </source>
</evidence>
<dbReference type="Gene3D" id="3.30.450.20">
    <property type="entry name" value="PAS domain"/>
    <property type="match status" value="1"/>
</dbReference>
<dbReference type="SUPFAM" id="SSF47384">
    <property type="entry name" value="Homodimeric domain of signal transducing histidine kinase"/>
    <property type="match status" value="1"/>
</dbReference>
<dbReference type="InterPro" id="IPR000700">
    <property type="entry name" value="PAS-assoc_C"/>
</dbReference>
<dbReference type="CDD" id="cd16922">
    <property type="entry name" value="HATPase_EvgS-ArcB-TorS-like"/>
    <property type="match status" value="1"/>
</dbReference>
<dbReference type="SMART" id="SM00387">
    <property type="entry name" value="HATPase_c"/>
    <property type="match status" value="1"/>
</dbReference>
<dbReference type="InterPro" id="IPR001610">
    <property type="entry name" value="PAC"/>
</dbReference>
<dbReference type="PROSITE" id="PS50110">
    <property type="entry name" value="RESPONSE_REGULATORY"/>
    <property type="match status" value="2"/>
</dbReference>